<protein>
    <submittedName>
        <fullName evidence="3">Outer membrane receptor proteins, mostly Fe transport</fullName>
    </submittedName>
</protein>
<evidence type="ECO:0000313" key="3">
    <source>
        <dbReference type="EMBL" id="SHJ73312.1"/>
    </source>
</evidence>
<sequence>MKHLLSFFLIIFISAHSFSQNFKVSGTLIDAETQNPLEAATVFMETLRDSTLITYTITDRNGKFVLEGNTSVKKARVNISFVGYESFQREVDLNTAVKDMEKIPLAFSIASLDEVVVRSRAPVTVKKDTLEFNVASFKTKKDATIEDLLKELPGVEVDADGKIKVNGKDVSNILVNGKPFFGNDPTIATRNLTKEIIEKVQVVDTKTKSEAFTGEEGDKESKTINLTIKEENNKGIFGRVAAGGGTDERFEYAGLFNYFNNDTRLSVLGGGNNINSPGFSFGEIQKMFGNANSMSMSSSGAFMIDGRSFGYGEGIVNSRIAGANYADAIKEKTDISADYFYSGSNSNSDSKTQRENILPDRRYFTESNNTSNSETDSHAVNMGFDIKVDSTFLINIKPNISYTQLKGTRYNESSSLDEDRTLTNTALSESFNETNSRKFKNQLDVTKKYGDAGGFLKVSFTNEWNTITGDNYLYSETNIFGEMPSEEIRNQHTDSDNKETKYGASATYRLPLLSKKLFLDLKYHYDNKQNLNDKSVYDFDEISQAFSSFNTTLSTDYTFNNIRSIPYASIVLKTEKSSLDAGVGYVFQELEGKDGLRPGLKVDSRFEALQMYARGNLKLSATGQIYSGYTLRNEAPQIEQMLPNTDVSDPLNIVTGNPDLNPSNRHYIYLNYNNYDFQKGGGFYAYINAEVVEDAVVPKTIVDENNIRNTTYANVKGKYSFYGGMSMGRKYKLDSLVSLSPRIGMWNNYSQDINFNNGVEYKSKNFSVSPNVNLTLAWQKLFDIRASYTLDIGKNSFEDNIFEDRNFLSHSLNIRTSLFVPKNFEWRNDIDYNYHPDISDGFQKSAWFWNTTLSYSLLKDNGTVTLKVYDLLNQNTNASRYSSENYIQDSQSTVLEQYFMLGFSYKFNTLGSKGETGRGAIYFD</sequence>
<dbReference type="STRING" id="797419.SAMN05216556_12253"/>
<dbReference type="Pfam" id="PF14905">
    <property type="entry name" value="OMP_b-brl_3"/>
    <property type="match status" value="1"/>
</dbReference>
<dbReference type="EMBL" id="FQYV01000024">
    <property type="protein sequence ID" value="SHJ73312.1"/>
    <property type="molecule type" value="Genomic_DNA"/>
</dbReference>
<dbReference type="InterPro" id="IPR008969">
    <property type="entry name" value="CarboxyPept-like_regulatory"/>
</dbReference>
<dbReference type="SUPFAM" id="SSF49464">
    <property type="entry name" value="Carboxypeptidase regulatory domain-like"/>
    <property type="match status" value="1"/>
</dbReference>
<dbReference type="SUPFAM" id="SSF56935">
    <property type="entry name" value="Porins"/>
    <property type="match status" value="1"/>
</dbReference>
<evidence type="ECO:0000256" key="1">
    <source>
        <dbReference type="SAM" id="SignalP"/>
    </source>
</evidence>
<name>A0A1M6LQG7_9FLAO</name>
<accession>A0A1M6LQG7</accession>
<dbReference type="RefSeq" id="WP_073220423.1">
    <property type="nucleotide sequence ID" value="NZ_FNNS01000022.1"/>
</dbReference>
<dbReference type="InterPro" id="IPR041700">
    <property type="entry name" value="OMP_b-brl_3"/>
</dbReference>
<keyword evidence="1" id="KW-0732">Signal</keyword>
<proteinExistence type="predicted"/>
<dbReference type="Gene3D" id="2.60.40.1120">
    <property type="entry name" value="Carboxypeptidase-like, regulatory domain"/>
    <property type="match status" value="1"/>
</dbReference>
<gene>
    <name evidence="3" type="ORF">SAMN04487908_1246</name>
</gene>
<evidence type="ECO:0000259" key="2">
    <source>
        <dbReference type="Pfam" id="PF14905"/>
    </source>
</evidence>
<feature type="chain" id="PRO_5009919311" evidence="1">
    <location>
        <begin position="20"/>
        <end position="924"/>
    </location>
</feature>
<dbReference type="Proteomes" id="UP000184172">
    <property type="component" value="Unassembled WGS sequence"/>
</dbReference>
<evidence type="ECO:0000313" key="4">
    <source>
        <dbReference type="Proteomes" id="UP000184172"/>
    </source>
</evidence>
<dbReference type="OrthoDB" id="1682379at2"/>
<keyword evidence="3" id="KW-0675">Receptor</keyword>
<feature type="domain" description="Outer membrane protein beta-barrel" evidence="2">
    <location>
        <begin position="449"/>
        <end position="789"/>
    </location>
</feature>
<feature type="signal peptide" evidence="1">
    <location>
        <begin position="1"/>
        <end position="19"/>
    </location>
</feature>
<organism evidence="3 4">
    <name type="scientific">Aequorivita viscosa</name>
    <dbReference type="NCBI Taxonomy" id="797419"/>
    <lineage>
        <taxon>Bacteria</taxon>
        <taxon>Pseudomonadati</taxon>
        <taxon>Bacteroidota</taxon>
        <taxon>Flavobacteriia</taxon>
        <taxon>Flavobacteriales</taxon>
        <taxon>Flavobacteriaceae</taxon>
        <taxon>Aequorivita</taxon>
    </lineage>
</organism>
<dbReference type="Pfam" id="PF13715">
    <property type="entry name" value="CarbopepD_reg_2"/>
    <property type="match status" value="1"/>
</dbReference>
<reference evidence="4" key="1">
    <citation type="submission" date="2016-11" db="EMBL/GenBank/DDBJ databases">
        <authorList>
            <person name="Varghese N."/>
            <person name="Submissions S."/>
        </authorList>
    </citation>
    <scope>NUCLEOTIDE SEQUENCE [LARGE SCALE GENOMIC DNA]</scope>
    <source>
        <strain evidence="4">DSM 26349</strain>
    </source>
</reference>
<keyword evidence="4" id="KW-1185">Reference proteome</keyword>
<dbReference type="AlphaFoldDB" id="A0A1M6LQG7"/>